<evidence type="ECO:0000259" key="3">
    <source>
        <dbReference type="Pfam" id="PF05089"/>
    </source>
</evidence>
<dbReference type="Gene3D" id="2.60.120.200">
    <property type="match status" value="1"/>
</dbReference>
<reference evidence="5 6" key="1">
    <citation type="submission" date="2019-07" db="EMBL/GenBank/DDBJ databases">
        <title>Full genome sequence of Humibacter sp. WJ7-1.</title>
        <authorList>
            <person name="Im W.-T."/>
        </authorList>
    </citation>
    <scope>NUCLEOTIDE SEQUENCE [LARGE SCALE GENOMIC DNA]</scope>
    <source>
        <strain evidence="5 6">WJ7-1</strain>
    </source>
</reference>
<name>A0A5B8M872_9MICO</name>
<dbReference type="AlphaFoldDB" id="A0A5B8M872"/>
<proteinExistence type="predicted"/>
<evidence type="ECO:0000313" key="6">
    <source>
        <dbReference type="Proteomes" id="UP000320216"/>
    </source>
</evidence>
<evidence type="ECO:0000259" key="4">
    <source>
        <dbReference type="Pfam" id="PF12971"/>
    </source>
</evidence>
<dbReference type="InterPro" id="IPR024733">
    <property type="entry name" value="NAGLU_tim-barrel"/>
</dbReference>
<evidence type="ECO:0000313" key="5">
    <source>
        <dbReference type="EMBL" id="QDZ15875.1"/>
    </source>
</evidence>
<gene>
    <name evidence="5" type="ORF">FPZ11_14825</name>
</gene>
<feature type="region of interest" description="Disordered" evidence="2">
    <location>
        <begin position="538"/>
        <end position="615"/>
    </location>
</feature>
<evidence type="ECO:0000256" key="1">
    <source>
        <dbReference type="ARBA" id="ARBA00022801"/>
    </source>
</evidence>
<dbReference type="Pfam" id="PF05089">
    <property type="entry name" value="NAGLU"/>
    <property type="match status" value="1"/>
</dbReference>
<dbReference type="GO" id="GO:0016787">
    <property type="term" value="F:hydrolase activity"/>
    <property type="evidence" value="ECO:0007669"/>
    <property type="project" value="UniProtKB-KW"/>
</dbReference>
<dbReference type="Pfam" id="PF12971">
    <property type="entry name" value="NAGLU_N"/>
    <property type="match status" value="1"/>
</dbReference>
<dbReference type="Gene3D" id="3.20.20.80">
    <property type="entry name" value="Glycosidases"/>
    <property type="match status" value="1"/>
</dbReference>
<organism evidence="5 6">
    <name type="scientific">Humibacter ginsenosidimutans</name>
    <dbReference type="NCBI Taxonomy" id="2599293"/>
    <lineage>
        <taxon>Bacteria</taxon>
        <taxon>Bacillati</taxon>
        <taxon>Actinomycetota</taxon>
        <taxon>Actinomycetes</taxon>
        <taxon>Micrococcales</taxon>
        <taxon>Microbacteriaceae</taxon>
        <taxon>Humibacter</taxon>
    </lineage>
</organism>
<dbReference type="PANTHER" id="PTHR12872">
    <property type="entry name" value="ALPHA-N-ACETYLGLUCOSAMINIDASE"/>
    <property type="match status" value="1"/>
</dbReference>
<dbReference type="Proteomes" id="UP000320216">
    <property type="component" value="Chromosome"/>
</dbReference>
<dbReference type="InterPro" id="IPR007781">
    <property type="entry name" value="NAGLU"/>
</dbReference>
<dbReference type="GO" id="GO:0005975">
    <property type="term" value="P:carbohydrate metabolic process"/>
    <property type="evidence" value="ECO:0007669"/>
    <property type="project" value="UniProtKB-ARBA"/>
</dbReference>
<sequence>MPATKQYRSRRRTWLSGLALIVPALLVVGLVPTGAALADDGDAIAQWDFTTGSATDVSWNGSDGTAGSGVSFDTTNGATFDGTDNGEITVGYNSLHDYRPDAAGADGTWRMELDGVTPSAVGPDYRTIVGSRSNDNGWAVYVTNQKKLEFWMAQNSGSTTYATAKSGVTAAVGGTYDIVVEKTGSQISISVTGSASGSGTATLGGGYKAVGTDAPLRFGNGGNAGNQYFFKGSVKSATVNVDESDGGQPPTTPPVTVPKPVYPLPDSTYEQAAHDVLARAIGTAADQVAFTLARSTDGIEKYTIGGTSGHIDITATTPSALTAGAGWYLKYVVHAAVNLGQPNPVVPATLPAPAQAITNTAHEGYRYALNDTNEGYTDPYLDWNGWQQFLDNLALHGINQVFVSVGTDAVYEKLLQKYGYSADEARAWIPQPAHQPWWVLQNISSDGQDAMTQTLLDERAQLAHQIVDYANDLGITPCDPRLLRNGSDGLRAAQSGCERRGSGHVERIRTAELARPDQHAVRQGGRRLLQHLQSIDRRRRRLQDGSAARGRQVGQHLRLGCGHRHREGIAPGSPERDLGSVGMAERPLDDPSFRDQGQEPDPDRRRSGRYADHSG</sequence>
<accession>A0A5B8M872</accession>
<dbReference type="InterPro" id="IPR024240">
    <property type="entry name" value="NAGLU_N"/>
</dbReference>
<evidence type="ECO:0000256" key="2">
    <source>
        <dbReference type="SAM" id="MobiDB-lite"/>
    </source>
</evidence>
<dbReference type="Gene3D" id="3.30.379.10">
    <property type="entry name" value="Chitobiase/beta-hexosaminidase domain 2-like"/>
    <property type="match status" value="1"/>
</dbReference>
<dbReference type="Pfam" id="PF13385">
    <property type="entry name" value="Laminin_G_3"/>
    <property type="match status" value="1"/>
</dbReference>
<feature type="domain" description="Alpha-N-acetylglucosaminidase tim-barrel" evidence="3">
    <location>
        <begin position="366"/>
        <end position="478"/>
    </location>
</feature>
<dbReference type="PANTHER" id="PTHR12872:SF1">
    <property type="entry name" value="ALPHA-N-ACETYLGLUCOSAMINIDASE"/>
    <property type="match status" value="1"/>
</dbReference>
<protein>
    <recommendedName>
        <fullName evidence="7">Alpha-N-acetylglucosaminidase</fullName>
    </recommendedName>
</protein>
<feature type="compositionally biased region" description="Basic and acidic residues" evidence="2">
    <location>
        <begin position="586"/>
        <end position="615"/>
    </location>
</feature>
<keyword evidence="6" id="KW-1185">Reference proteome</keyword>
<keyword evidence="1" id="KW-0378">Hydrolase</keyword>
<dbReference type="InterPro" id="IPR013320">
    <property type="entry name" value="ConA-like_dom_sf"/>
</dbReference>
<feature type="domain" description="Alpha-N-acetylglucosaminidase N-terminal" evidence="4">
    <location>
        <begin position="271"/>
        <end position="352"/>
    </location>
</feature>
<dbReference type="SUPFAM" id="SSF49899">
    <property type="entry name" value="Concanavalin A-like lectins/glucanases"/>
    <property type="match status" value="1"/>
</dbReference>
<dbReference type="OrthoDB" id="9807519at2"/>
<dbReference type="InterPro" id="IPR029018">
    <property type="entry name" value="Hex-like_dom2"/>
</dbReference>
<dbReference type="EMBL" id="CP042305">
    <property type="protein sequence ID" value="QDZ15875.1"/>
    <property type="molecule type" value="Genomic_DNA"/>
</dbReference>
<evidence type="ECO:0008006" key="7">
    <source>
        <dbReference type="Google" id="ProtNLM"/>
    </source>
</evidence>
<dbReference type="KEGG" id="huw:FPZ11_14825"/>